<dbReference type="InterPro" id="IPR028581">
    <property type="entry name" value="DeoC_typeI"/>
</dbReference>
<keyword evidence="4 7" id="KW-0704">Schiff base</keyword>
<gene>
    <name evidence="7" type="primary">deoC</name>
    <name evidence="8" type="ORF">HMPREF9488_00664</name>
</gene>
<dbReference type="HAMAP" id="MF_00114">
    <property type="entry name" value="DeoC_type1"/>
    <property type="match status" value="1"/>
</dbReference>
<name>E7G7F0_9FIRM</name>
<comment type="catalytic activity">
    <reaction evidence="5 7">
        <text>2-deoxy-D-ribose 5-phosphate = D-glyceraldehyde 3-phosphate + acetaldehyde</text>
        <dbReference type="Rhea" id="RHEA:12821"/>
        <dbReference type="ChEBI" id="CHEBI:15343"/>
        <dbReference type="ChEBI" id="CHEBI:59776"/>
        <dbReference type="ChEBI" id="CHEBI:62877"/>
        <dbReference type="EC" id="4.1.2.4"/>
    </reaction>
</comment>
<evidence type="ECO:0000256" key="6">
    <source>
        <dbReference type="ARBA" id="ARBA00056337"/>
    </source>
</evidence>
<sequence>MTTEDLAHMFDHTFLKPYATKDDFKKLCNEAKSMGAAMVAINSEPVRLCKELLKESQVHVGAAISFPLGQTTLSVKLAETKQAILDGADEIDYVINIGKAKMHDWEYLKKEMQEIVTLCHENNVICKVIFENCYLDQCEIKKLSEIAKEIKPDFIKTSTGFGTGGATIEDVRLMKEIVGQEVQVKAAGGIRDWQTCLAMIEAGATRIGTSHSLNILKEYESIYKHQV</sequence>
<dbReference type="CDD" id="cd00959">
    <property type="entry name" value="DeoC"/>
    <property type="match status" value="1"/>
</dbReference>
<dbReference type="PIRSF" id="PIRSF001357">
    <property type="entry name" value="DeoC"/>
    <property type="match status" value="1"/>
</dbReference>
<dbReference type="Gene3D" id="3.20.20.70">
    <property type="entry name" value="Aldolase class I"/>
    <property type="match status" value="1"/>
</dbReference>
<evidence type="ECO:0000256" key="5">
    <source>
        <dbReference type="ARBA" id="ARBA00048791"/>
    </source>
</evidence>
<evidence type="ECO:0000256" key="1">
    <source>
        <dbReference type="ARBA" id="ARBA00010936"/>
    </source>
</evidence>
<dbReference type="FunFam" id="3.20.20.70:FF:000044">
    <property type="entry name" value="Deoxyribose-phosphate aldolase"/>
    <property type="match status" value="1"/>
</dbReference>
<dbReference type="InterPro" id="IPR013785">
    <property type="entry name" value="Aldolase_TIM"/>
</dbReference>
<dbReference type="GO" id="GO:0009264">
    <property type="term" value="P:deoxyribonucleotide catabolic process"/>
    <property type="evidence" value="ECO:0007669"/>
    <property type="project" value="UniProtKB-UniRule"/>
</dbReference>
<dbReference type="AlphaFoldDB" id="E7G7F0"/>
<dbReference type="PANTHER" id="PTHR10889:SF1">
    <property type="entry name" value="DEOXYRIBOSE-PHOSPHATE ALDOLASE"/>
    <property type="match status" value="1"/>
</dbReference>
<evidence type="ECO:0000313" key="8">
    <source>
        <dbReference type="EMBL" id="EFW06025.1"/>
    </source>
</evidence>
<accession>E7G7F0</accession>
<comment type="caution">
    <text evidence="8">The sequence shown here is derived from an EMBL/GenBank/DDBJ whole genome shotgun (WGS) entry which is preliminary data.</text>
</comment>
<comment type="similarity">
    <text evidence="1 7">Belongs to the DeoC/FbaB aldolase family. DeoC type 1 subfamily.</text>
</comment>
<feature type="active site" description="Proton donor/acceptor" evidence="7">
    <location>
        <position position="92"/>
    </location>
</feature>
<keyword evidence="9" id="KW-1185">Reference proteome</keyword>
<keyword evidence="2 7" id="KW-0963">Cytoplasm</keyword>
<dbReference type="Proteomes" id="UP000003157">
    <property type="component" value="Unassembled WGS sequence"/>
</dbReference>
<evidence type="ECO:0000313" key="9">
    <source>
        <dbReference type="Proteomes" id="UP000003157"/>
    </source>
</evidence>
<dbReference type="GeneID" id="78228925"/>
<dbReference type="SMART" id="SM01133">
    <property type="entry name" value="DeoC"/>
    <property type="match status" value="1"/>
</dbReference>
<dbReference type="UniPathway" id="UPA00002">
    <property type="reaction ID" value="UER00468"/>
</dbReference>
<evidence type="ECO:0000256" key="2">
    <source>
        <dbReference type="ARBA" id="ARBA00022490"/>
    </source>
</evidence>
<dbReference type="GO" id="GO:0005737">
    <property type="term" value="C:cytoplasm"/>
    <property type="evidence" value="ECO:0007669"/>
    <property type="project" value="UniProtKB-SubCell"/>
</dbReference>
<dbReference type="EMBL" id="ADKX01000009">
    <property type="protein sequence ID" value="EFW06025.1"/>
    <property type="molecule type" value="Genomic_DNA"/>
</dbReference>
<dbReference type="RefSeq" id="WP_008787780.1">
    <property type="nucleotide sequence ID" value="NZ_AKCB01000001.1"/>
</dbReference>
<evidence type="ECO:0000256" key="4">
    <source>
        <dbReference type="ARBA" id="ARBA00023270"/>
    </source>
</evidence>
<comment type="pathway">
    <text evidence="7">Carbohydrate degradation; 2-deoxy-D-ribose 1-phosphate degradation; D-glyceraldehyde 3-phosphate and acetaldehyde from 2-deoxy-alpha-D-ribose 1-phosphate: step 2/2.</text>
</comment>
<dbReference type="InterPro" id="IPR002915">
    <property type="entry name" value="DeoC/FbaB/LacD_aldolase"/>
</dbReference>
<dbReference type="HOGENOM" id="CLU_053595_0_2_9"/>
<keyword evidence="3 7" id="KW-0456">Lyase</keyword>
<protein>
    <recommendedName>
        <fullName evidence="7">Deoxyribose-phosphate aldolase</fullName>
        <shortName evidence="7">DERA</shortName>
        <ecNumber evidence="7">4.1.2.4</ecNumber>
    </recommendedName>
    <alternativeName>
        <fullName evidence="7">2-deoxy-D-ribose 5-phosphate aldolase</fullName>
    </alternativeName>
    <alternativeName>
        <fullName evidence="7">Phosphodeoxyriboaldolase</fullName>
        <shortName evidence="7">Deoxyriboaldolase</shortName>
    </alternativeName>
</protein>
<feature type="active site" description="Schiff-base intermediate with acetaldehyde" evidence="7">
    <location>
        <position position="156"/>
    </location>
</feature>
<comment type="subcellular location">
    <subcellularLocation>
        <location evidence="7">Cytoplasm</location>
    </subcellularLocation>
</comment>
<dbReference type="GO" id="GO:0004139">
    <property type="term" value="F:deoxyribose-phosphate aldolase activity"/>
    <property type="evidence" value="ECO:0007669"/>
    <property type="project" value="UniProtKB-UniRule"/>
</dbReference>
<dbReference type="STRING" id="100884.GCA_000269565_01043"/>
<evidence type="ECO:0000256" key="7">
    <source>
        <dbReference type="HAMAP-Rule" id="MF_00114"/>
    </source>
</evidence>
<dbReference type="PANTHER" id="PTHR10889">
    <property type="entry name" value="DEOXYRIBOSE-PHOSPHATE ALDOLASE"/>
    <property type="match status" value="1"/>
</dbReference>
<dbReference type="Pfam" id="PF01791">
    <property type="entry name" value="DeoC"/>
    <property type="match status" value="1"/>
</dbReference>
<dbReference type="SUPFAM" id="SSF51569">
    <property type="entry name" value="Aldolase"/>
    <property type="match status" value="1"/>
</dbReference>
<reference evidence="8 9" key="1">
    <citation type="submission" date="2010-12" db="EMBL/GenBank/DDBJ databases">
        <title>The Genome Sequence of Coprobacillus sp. strain 29_1.</title>
        <authorList>
            <consortium name="The Broad Institute Genome Sequencing Platform"/>
            <person name="Earl A."/>
            <person name="Ward D."/>
            <person name="Feldgarden M."/>
            <person name="Gevers D."/>
            <person name="Daigneault M."/>
            <person name="Sibley C.D."/>
            <person name="White A."/>
            <person name="Strauss J."/>
            <person name="Allen-Vercoe E."/>
            <person name="Young S.K."/>
            <person name="Zeng Q."/>
            <person name="Gargeya S."/>
            <person name="Fitzgerald M."/>
            <person name="Haas B."/>
            <person name="Abouelleil A."/>
            <person name="Alvarado L."/>
            <person name="Arachchi H.M."/>
            <person name="Berlin A."/>
            <person name="Brown A."/>
            <person name="Chapman S.B."/>
            <person name="Chen Z."/>
            <person name="Dunbar C."/>
            <person name="Freedman E."/>
            <person name="Gearin G."/>
            <person name="Gellesch M."/>
            <person name="Goldberg J."/>
            <person name="Griggs A."/>
            <person name="Gujja S."/>
            <person name="Heilman E."/>
            <person name="Heiman D."/>
            <person name="Howarth C."/>
            <person name="Larson L."/>
            <person name="Lui A."/>
            <person name="MacDonald P.J.P."/>
            <person name="Mehta T."/>
            <person name="Montmayeur A."/>
            <person name="Murphy C."/>
            <person name="Neiman D."/>
            <person name="Pearson M."/>
            <person name="Priest M."/>
            <person name="Roberts A."/>
            <person name="Saif S."/>
            <person name="Shea T."/>
            <person name="Shenoy N."/>
            <person name="Sisk P."/>
            <person name="Stolte C."/>
            <person name="Sykes S."/>
            <person name="White J."/>
            <person name="Yandava C."/>
            <person name="Nusbaum C."/>
            <person name="Birren B."/>
        </authorList>
    </citation>
    <scope>NUCLEOTIDE SEQUENCE [LARGE SCALE GENOMIC DNA]</scope>
    <source>
        <strain evidence="8 9">29_1</strain>
    </source>
</reference>
<evidence type="ECO:0000256" key="3">
    <source>
        <dbReference type="ARBA" id="ARBA00023239"/>
    </source>
</evidence>
<dbReference type="GO" id="GO:0016052">
    <property type="term" value="P:carbohydrate catabolic process"/>
    <property type="evidence" value="ECO:0007669"/>
    <property type="project" value="TreeGrafter"/>
</dbReference>
<dbReference type="eggNOG" id="COG0274">
    <property type="taxonomic scope" value="Bacteria"/>
</dbReference>
<feature type="active site" description="Proton donor/acceptor" evidence="7">
    <location>
        <position position="185"/>
    </location>
</feature>
<dbReference type="InterPro" id="IPR011343">
    <property type="entry name" value="DeoC"/>
</dbReference>
<comment type="function">
    <text evidence="6 7">Catalyzes a reversible aldol reaction between acetaldehyde and D-glyceraldehyde 3-phosphate to generate 2-deoxy-D-ribose 5-phosphate.</text>
</comment>
<proteinExistence type="inferred from homology"/>
<dbReference type="EC" id="4.1.2.4" evidence="7"/>
<organism evidence="8 9">
    <name type="scientific">Coprobacillus cateniformis</name>
    <dbReference type="NCBI Taxonomy" id="100884"/>
    <lineage>
        <taxon>Bacteria</taxon>
        <taxon>Bacillati</taxon>
        <taxon>Bacillota</taxon>
        <taxon>Erysipelotrichia</taxon>
        <taxon>Erysipelotrichales</taxon>
        <taxon>Coprobacillaceae</taxon>
        <taxon>Coprobacillus</taxon>
    </lineage>
</organism>
<dbReference type="GO" id="GO:0006018">
    <property type="term" value="P:2-deoxyribose 1-phosphate catabolic process"/>
    <property type="evidence" value="ECO:0007669"/>
    <property type="project" value="UniProtKB-UniRule"/>
</dbReference>
<dbReference type="NCBIfam" id="TIGR00126">
    <property type="entry name" value="deoC"/>
    <property type="match status" value="1"/>
</dbReference>
<dbReference type="OrthoDB" id="9778711at2"/>